<dbReference type="EMBL" id="QJJX01000045">
    <property type="protein sequence ID" value="PXX18938.1"/>
    <property type="molecule type" value="Genomic_DNA"/>
</dbReference>
<keyword evidence="2" id="KW-1185">Reference proteome</keyword>
<comment type="caution">
    <text evidence="1">The sequence shown here is derived from an EMBL/GenBank/DDBJ whole genome shotgun (WGS) entry which is preliminary data.</text>
</comment>
<sequence length="43" mass="5140">MNHNPQHGMFNASQLIPKQYILKHKQRQTKLINKSNEPKQNKK</sequence>
<gene>
    <name evidence="1" type="ORF">EJ73_02535</name>
</gene>
<organism evidence="1 2">
    <name type="scientific">Hoylesella shahii DSM 15611 = JCM 12083</name>
    <dbReference type="NCBI Taxonomy" id="1122991"/>
    <lineage>
        <taxon>Bacteria</taxon>
        <taxon>Pseudomonadati</taxon>
        <taxon>Bacteroidota</taxon>
        <taxon>Bacteroidia</taxon>
        <taxon>Bacteroidales</taxon>
        <taxon>Prevotellaceae</taxon>
        <taxon>Hoylesella</taxon>
    </lineage>
</organism>
<accession>A0A318HQP5</accession>
<dbReference type="AlphaFoldDB" id="A0A318HQP5"/>
<evidence type="ECO:0000313" key="2">
    <source>
        <dbReference type="Proteomes" id="UP000248314"/>
    </source>
</evidence>
<protein>
    <submittedName>
        <fullName evidence="1">Uncharacterized protein</fullName>
    </submittedName>
</protein>
<dbReference type="STRING" id="1122991.GCA_000613445_00586"/>
<evidence type="ECO:0000313" key="1">
    <source>
        <dbReference type="EMBL" id="PXX18938.1"/>
    </source>
</evidence>
<dbReference type="Proteomes" id="UP000248314">
    <property type="component" value="Unassembled WGS sequence"/>
</dbReference>
<name>A0A318HQP5_9BACT</name>
<proteinExistence type="predicted"/>
<reference evidence="1 2" key="1">
    <citation type="submission" date="2018-05" db="EMBL/GenBank/DDBJ databases">
        <title>Genomic Encyclopedia of Type Strains, Phase I: the one thousand microbial genomes (KMG-I) project.</title>
        <authorList>
            <person name="Kyrpides N."/>
        </authorList>
    </citation>
    <scope>NUCLEOTIDE SEQUENCE [LARGE SCALE GENOMIC DNA]</scope>
    <source>
        <strain evidence="1 2">DSM 15611</strain>
    </source>
</reference>